<evidence type="ECO:0000256" key="2">
    <source>
        <dbReference type="ARBA" id="ARBA00012438"/>
    </source>
</evidence>
<reference evidence="9" key="1">
    <citation type="submission" date="2016-10" db="EMBL/GenBank/DDBJ databases">
        <authorList>
            <person name="Varghese N."/>
            <person name="Submissions S."/>
        </authorList>
    </citation>
    <scope>NUCLEOTIDE SEQUENCE [LARGE SCALE GENOMIC DNA]</scope>
    <source>
        <strain evidence="9">SLH 33</strain>
    </source>
</reference>
<dbReference type="InterPro" id="IPR035965">
    <property type="entry name" value="PAS-like_dom_sf"/>
</dbReference>
<dbReference type="PANTHER" id="PTHR43304:SF1">
    <property type="entry name" value="PAC DOMAIN-CONTAINING PROTEIN"/>
    <property type="match status" value="1"/>
</dbReference>
<evidence type="ECO:0000259" key="6">
    <source>
        <dbReference type="PROSITE" id="PS50112"/>
    </source>
</evidence>
<accession>A0A1I0B5I2</accession>
<dbReference type="SMART" id="SM00091">
    <property type="entry name" value="PAS"/>
    <property type="match status" value="7"/>
</dbReference>
<keyword evidence="5" id="KW-0418">Kinase</keyword>
<feature type="domain" description="PAS" evidence="6">
    <location>
        <begin position="718"/>
        <end position="762"/>
    </location>
</feature>
<dbReference type="InterPro" id="IPR052162">
    <property type="entry name" value="Sensor_kinase/Photoreceptor"/>
</dbReference>
<dbReference type="PANTHER" id="PTHR43304">
    <property type="entry name" value="PHYTOCHROME-LIKE PROTEIN CPH1"/>
    <property type="match status" value="1"/>
</dbReference>
<dbReference type="EMBL" id="FOHQ01000006">
    <property type="protein sequence ID" value="SET02026.1"/>
    <property type="molecule type" value="Genomic_DNA"/>
</dbReference>
<dbReference type="PROSITE" id="PS50113">
    <property type="entry name" value="PAC"/>
    <property type="match status" value="3"/>
</dbReference>
<evidence type="ECO:0000256" key="3">
    <source>
        <dbReference type="ARBA" id="ARBA00022553"/>
    </source>
</evidence>
<dbReference type="SMART" id="SM00086">
    <property type="entry name" value="PAC"/>
    <property type="match status" value="5"/>
</dbReference>
<dbReference type="InterPro" id="IPR029016">
    <property type="entry name" value="GAF-like_dom_sf"/>
</dbReference>
<dbReference type="AlphaFoldDB" id="A0A1I0B5I2"/>
<sequence length="1224" mass="138474">MYIIYSSRVHTGLKPAEKESIGSMLGNMPEFDSEGSVFFSWDLENDWKILDVSDNVSLFGYAVEECIDENFSYSDLVHPHDLDRIISEIESHRKMGGSSFFVQNYRILAKDGSVVNVRVLNNLTVSADGSVESAYGFMIGMVDLSCPDHSSHANYYIESIVASLKEALWILDHDLNVIYANDSFYDLFKIEPEDIIGENADKFVQFKLKSPELFSKLKDVCSEGIALKDLEFTYAFSNVGTRSISLNASRISSFPDGGCLVLVAFEDITELKKAEELISSEDKYSSLIEKGTEGIIVVQDDVVKYANTKFCELRGLPKEDIIGSDLFSHLPTEYHRMISIKIKKWISSKKNDPKSYEVNIFSKDKENIPVEITASRGDYGGEPGVIIIINDIREKRKVKEALVDTEKNFRLIFEKSPMGIVRFDQEGIITNSNEVFDELFEHLHENVIGHSLFDFLQDGEIREGLNDILKGKSNNFEAETQLTRDNGLLVLRLNLSSLIVDGFPQGGMAIFDDITLHKMGEESLQQNETRLKTLLKLSQMADDDVSSITRFALRSALNLTQSTNGYLVRVGDDGLPDLCLCLFKDEKGQYIFTEDINDCSFDVKRTVKERISTGKPIFSNILEDHNHNPDVSKKAVRRIEIPLYDGGSIKFVLGVGNKDTAYNYLDTHNLKLLLQSMWKLIIYREANEALKASKEKYSTLVEKGNDGIVIILDDMLQFANSMFCEIVGISPDKVQGTKFFRYLAPEYRRMMEKLFSKILEKKKSVSRKSEVLLLDKSGRSVPVEITTSRIEHNGKPSVMAIIHDITEQKEKEQELLESLEVQKVLQAVIKTSPAVVFFWGSQSDWPVEFVSENIEKFGYSPEEFLSGKLNYSDIIHPSDSERVHAYFARKNSEGASEYRIEYRIITKSGDVRWVMERSTPQYDEEGNLAHIQGIILDITERKRINQFLNIESEVGNLFTPSGDLQETFDQLLEFSLHIEGLDSGALYIVDKNSGDLNLISHNGLSEDFVKNNSHYGPDSIQSRFFLMGYPLYKLYSDIFPLTRHDNRVDEGLLATAVVPVKYREEIVAVLFLASHVEYDMPYDVHTSVETIAAQIGSIIGRIETEVDLQKNQNDLKLLLDSIEDLIFVLDQEGCVLYTNESVTNRLGYSKEEITGMNFIKMHPHNKVLDVANYFGDAVSGKGTVFTLPLLTSTGMAISVETRLTKGSWNKQEALIATCREVNRT</sequence>
<keyword evidence="4" id="KW-0808">Transferase</keyword>
<gene>
    <name evidence="8" type="ORF">SAMN04488587_1983</name>
</gene>
<dbReference type="SUPFAM" id="SSF55781">
    <property type="entry name" value="GAF domain-like"/>
    <property type="match status" value="1"/>
</dbReference>
<dbReference type="EC" id="2.7.13.3" evidence="2"/>
<dbReference type="PROSITE" id="PS50112">
    <property type="entry name" value="PAS"/>
    <property type="match status" value="6"/>
</dbReference>
<proteinExistence type="predicted"/>
<dbReference type="Pfam" id="PF00989">
    <property type="entry name" value="PAS"/>
    <property type="match status" value="1"/>
</dbReference>
<dbReference type="InterPro" id="IPR013767">
    <property type="entry name" value="PAS_fold"/>
</dbReference>
<feature type="domain" description="PAS" evidence="6">
    <location>
        <begin position="405"/>
        <end position="457"/>
    </location>
</feature>
<feature type="domain" description="PAS" evidence="6">
    <location>
        <begin position="57"/>
        <end position="96"/>
    </location>
</feature>
<dbReference type="InterPro" id="IPR013655">
    <property type="entry name" value="PAS_fold_3"/>
</dbReference>
<dbReference type="Pfam" id="PF08448">
    <property type="entry name" value="PAS_4"/>
    <property type="match status" value="1"/>
</dbReference>
<name>A0A1I0B5I2_9EURY</name>
<dbReference type="Proteomes" id="UP000243338">
    <property type="component" value="Unassembled WGS sequence"/>
</dbReference>
<feature type="domain" description="PAC" evidence="7">
    <location>
        <begin position="354"/>
        <end position="404"/>
    </location>
</feature>
<dbReference type="InterPro" id="IPR013656">
    <property type="entry name" value="PAS_4"/>
</dbReference>
<dbReference type="SUPFAM" id="SSF55785">
    <property type="entry name" value="PYP-like sensor domain (PAS domain)"/>
    <property type="match status" value="7"/>
</dbReference>
<dbReference type="Pfam" id="PF08447">
    <property type="entry name" value="PAS_3"/>
    <property type="match status" value="2"/>
</dbReference>
<dbReference type="InterPro" id="IPR000014">
    <property type="entry name" value="PAS"/>
</dbReference>
<organism evidence="8 9">
    <name type="scientific">Methanococcoides vulcani</name>
    <dbReference type="NCBI Taxonomy" id="1353158"/>
    <lineage>
        <taxon>Archaea</taxon>
        <taxon>Methanobacteriati</taxon>
        <taxon>Methanobacteriota</taxon>
        <taxon>Stenosarchaea group</taxon>
        <taxon>Methanomicrobia</taxon>
        <taxon>Methanosarcinales</taxon>
        <taxon>Methanosarcinaceae</taxon>
        <taxon>Methanococcoides</taxon>
    </lineage>
</organism>
<keyword evidence="9" id="KW-1185">Reference proteome</keyword>
<evidence type="ECO:0000256" key="5">
    <source>
        <dbReference type="ARBA" id="ARBA00022777"/>
    </source>
</evidence>
<evidence type="ECO:0000313" key="8">
    <source>
        <dbReference type="EMBL" id="SET02026.1"/>
    </source>
</evidence>
<keyword evidence="3" id="KW-0597">Phosphoprotein</keyword>
<dbReference type="Gene3D" id="3.30.450.20">
    <property type="entry name" value="PAS domain"/>
    <property type="match status" value="7"/>
</dbReference>
<evidence type="ECO:0000259" key="7">
    <source>
        <dbReference type="PROSITE" id="PS50113"/>
    </source>
</evidence>
<dbReference type="GO" id="GO:0004673">
    <property type="term" value="F:protein histidine kinase activity"/>
    <property type="evidence" value="ECO:0007669"/>
    <property type="project" value="UniProtKB-EC"/>
</dbReference>
<dbReference type="GO" id="GO:0006355">
    <property type="term" value="P:regulation of DNA-templated transcription"/>
    <property type="evidence" value="ECO:0007669"/>
    <property type="project" value="InterPro"/>
</dbReference>
<feature type="domain" description="PAS" evidence="6">
    <location>
        <begin position="153"/>
        <end position="212"/>
    </location>
</feature>
<comment type="catalytic activity">
    <reaction evidence="1">
        <text>ATP + protein L-histidine = ADP + protein N-phospho-L-histidine.</text>
        <dbReference type="EC" id="2.7.13.3"/>
    </reaction>
</comment>
<dbReference type="InterPro" id="IPR001610">
    <property type="entry name" value="PAC"/>
</dbReference>
<protein>
    <recommendedName>
        <fullName evidence="2">histidine kinase</fullName>
        <ecNumber evidence="2">2.7.13.3</ecNumber>
    </recommendedName>
</protein>
<dbReference type="STRING" id="1353158.SAMN04488587_1983"/>
<evidence type="ECO:0000256" key="4">
    <source>
        <dbReference type="ARBA" id="ARBA00022679"/>
    </source>
</evidence>
<feature type="domain" description="PAC" evidence="7">
    <location>
        <begin position="767"/>
        <end position="817"/>
    </location>
</feature>
<dbReference type="InterPro" id="IPR000700">
    <property type="entry name" value="PAS-assoc_C"/>
</dbReference>
<evidence type="ECO:0000313" key="9">
    <source>
        <dbReference type="Proteomes" id="UP000243338"/>
    </source>
</evidence>
<evidence type="ECO:0000256" key="1">
    <source>
        <dbReference type="ARBA" id="ARBA00000085"/>
    </source>
</evidence>
<dbReference type="CDD" id="cd00130">
    <property type="entry name" value="PAS"/>
    <property type="match status" value="7"/>
</dbReference>
<dbReference type="Gene3D" id="3.30.450.40">
    <property type="match status" value="1"/>
</dbReference>
<dbReference type="NCBIfam" id="TIGR00229">
    <property type="entry name" value="sensory_box"/>
    <property type="match status" value="7"/>
</dbReference>
<feature type="domain" description="PAS" evidence="6">
    <location>
        <begin position="857"/>
        <end position="894"/>
    </location>
</feature>
<dbReference type="Pfam" id="PF13426">
    <property type="entry name" value="PAS_9"/>
    <property type="match status" value="3"/>
</dbReference>
<feature type="domain" description="PAC" evidence="7">
    <location>
        <begin position="898"/>
        <end position="950"/>
    </location>
</feature>
<feature type="domain" description="PAS" evidence="6">
    <location>
        <begin position="1111"/>
        <end position="1166"/>
    </location>
</feature>